<dbReference type="SUPFAM" id="SSF46785">
    <property type="entry name" value="Winged helix' DNA-binding domain"/>
    <property type="match status" value="1"/>
</dbReference>
<accession>A0A1G7SI27</accession>
<dbReference type="Proteomes" id="UP000182284">
    <property type="component" value="Unassembled WGS sequence"/>
</dbReference>
<dbReference type="InterPro" id="IPR039422">
    <property type="entry name" value="MarR/SlyA-like"/>
</dbReference>
<proteinExistence type="predicted"/>
<dbReference type="PANTHER" id="PTHR33164:SF57">
    <property type="entry name" value="MARR-FAMILY TRANSCRIPTIONAL REGULATOR"/>
    <property type="match status" value="1"/>
</dbReference>
<gene>
    <name evidence="2" type="ORF">SAMN04488117_11450</name>
</gene>
<evidence type="ECO:0000259" key="1">
    <source>
        <dbReference type="PROSITE" id="PS50995"/>
    </source>
</evidence>
<sequence>MAEDTPAQTHTDRRKNETRLWLGILDVHSFIYPELNKRLKELTAISVSKFDVLAQLNRYPEGLSMGDLSARLKVSNGNVSGLVNRLRKDGLVDKTMSTDDRRSFVAVLTPAGQQRFAEAARVHTEVLGKCLSHLDTQTLEDTTAMLKSIVNMPDNKVPSQDE</sequence>
<reference evidence="2 3" key="1">
    <citation type="submission" date="2016-10" db="EMBL/GenBank/DDBJ databases">
        <authorList>
            <person name="de Groot N.N."/>
        </authorList>
    </citation>
    <scope>NUCLEOTIDE SEQUENCE [LARGE SCALE GENOMIC DNA]</scope>
    <source>
        <strain evidence="2 3">DSM 27375</strain>
    </source>
</reference>
<dbReference type="PANTHER" id="PTHR33164">
    <property type="entry name" value="TRANSCRIPTIONAL REGULATOR, MARR FAMILY"/>
    <property type="match status" value="1"/>
</dbReference>
<dbReference type="GO" id="GO:0006950">
    <property type="term" value="P:response to stress"/>
    <property type="evidence" value="ECO:0007669"/>
    <property type="project" value="TreeGrafter"/>
</dbReference>
<dbReference type="Gene3D" id="1.10.10.10">
    <property type="entry name" value="Winged helix-like DNA-binding domain superfamily/Winged helix DNA-binding domain"/>
    <property type="match status" value="1"/>
</dbReference>
<dbReference type="Pfam" id="PF12802">
    <property type="entry name" value="MarR_2"/>
    <property type="match status" value="1"/>
</dbReference>
<dbReference type="AlphaFoldDB" id="A0A1G7SI27"/>
<dbReference type="InterPro" id="IPR036390">
    <property type="entry name" value="WH_DNA-bd_sf"/>
</dbReference>
<name>A0A1G7SI27_9RHOB</name>
<evidence type="ECO:0000313" key="2">
    <source>
        <dbReference type="EMBL" id="SDG22621.1"/>
    </source>
</evidence>
<dbReference type="SMART" id="SM00347">
    <property type="entry name" value="HTH_MARR"/>
    <property type="match status" value="1"/>
</dbReference>
<dbReference type="RefSeq" id="WP_074646581.1">
    <property type="nucleotide sequence ID" value="NZ_FNBL01000014.1"/>
</dbReference>
<dbReference type="OrthoDB" id="7063965at2"/>
<feature type="domain" description="HTH marR-type" evidence="1">
    <location>
        <begin position="17"/>
        <end position="151"/>
    </location>
</feature>
<dbReference type="InterPro" id="IPR036388">
    <property type="entry name" value="WH-like_DNA-bd_sf"/>
</dbReference>
<protein>
    <submittedName>
        <fullName evidence="2">Transcriptional regulator, MarR family</fullName>
    </submittedName>
</protein>
<dbReference type="EMBL" id="FNBL01000014">
    <property type="protein sequence ID" value="SDG22621.1"/>
    <property type="molecule type" value="Genomic_DNA"/>
</dbReference>
<dbReference type="PROSITE" id="PS50995">
    <property type="entry name" value="HTH_MARR_2"/>
    <property type="match status" value="1"/>
</dbReference>
<evidence type="ECO:0000313" key="3">
    <source>
        <dbReference type="Proteomes" id="UP000182284"/>
    </source>
</evidence>
<dbReference type="InterPro" id="IPR000835">
    <property type="entry name" value="HTH_MarR-typ"/>
</dbReference>
<dbReference type="GO" id="GO:0003700">
    <property type="term" value="F:DNA-binding transcription factor activity"/>
    <property type="evidence" value="ECO:0007669"/>
    <property type="project" value="InterPro"/>
</dbReference>
<organism evidence="2 3">
    <name type="scientific">Celeribacter baekdonensis</name>
    <dbReference type="NCBI Taxonomy" id="875171"/>
    <lineage>
        <taxon>Bacteria</taxon>
        <taxon>Pseudomonadati</taxon>
        <taxon>Pseudomonadota</taxon>
        <taxon>Alphaproteobacteria</taxon>
        <taxon>Rhodobacterales</taxon>
        <taxon>Roseobacteraceae</taxon>
        <taxon>Celeribacter</taxon>
    </lineage>
</organism>